<sequence>MNVAIRYAAGSDIGCSRENNEDSGFAGARLIAVADGMGGYAGGEVASSTVIGSLRSLDAEPPVEDLVQVLGRAVAEANEKLRIVREERPDLSRMGTTLTAMLWDGTRVALAHIGDSRGYLLRDNELFQITQDHTMDELLKAEAEQSGQTPDPAETSRLSHVLYRVLDGRDDREPDLRLREARLGDRYLLCSDGLSNVVDPQTTYEVLAAEPDPARAVQRLIGLARDGGGPDNITAVVADVVEADHLAAGPPAAPLTVGAAANS</sequence>
<evidence type="ECO:0000313" key="2">
    <source>
        <dbReference type="EMBL" id="RFU42374.1"/>
    </source>
</evidence>
<accession>A0A372JRI2</accession>
<dbReference type="RefSeq" id="WP_117356639.1">
    <property type="nucleotide sequence ID" value="NZ_QURH01000127.1"/>
</dbReference>
<keyword evidence="3" id="KW-1185">Reference proteome</keyword>
<dbReference type="Pfam" id="PF00481">
    <property type="entry name" value="PP2C"/>
    <property type="match status" value="1"/>
</dbReference>
<dbReference type="CDD" id="cd00143">
    <property type="entry name" value="PP2Cc"/>
    <property type="match status" value="1"/>
</dbReference>
<dbReference type="SMART" id="SM00332">
    <property type="entry name" value="PP2Cc"/>
    <property type="match status" value="1"/>
</dbReference>
<protein>
    <submittedName>
        <fullName evidence="2">Serine/threonine-protein phosphatase</fullName>
    </submittedName>
</protein>
<dbReference type="SUPFAM" id="SSF81606">
    <property type="entry name" value="PP2C-like"/>
    <property type="match status" value="1"/>
</dbReference>
<dbReference type="EMBL" id="QURH01000127">
    <property type="protein sequence ID" value="RFU42374.1"/>
    <property type="molecule type" value="Genomic_DNA"/>
</dbReference>
<dbReference type="Gene3D" id="3.60.40.10">
    <property type="entry name" value="PPM-type phosphatase domain"/>
    <property type="match status" value="1"/>
</dbReference>
<proteinExistence type="predicted"/>
<organism evidence="2 3">
    <name type="scientific">Actinomadura logoneensis</name>
    <dbReference type="NCBI Taxonomy" id="2293572"/>
    <lineage>
        <taxon>Bacteria</taxon>
        <taxon>Bacillati</taxon>
        <taxon>Actinomycetota</taxon>
        <taxon>Actinomycetes</taxon>
        <taxon>Streptosporangiales</taxon>
        <taxon>Thermomonosporaceae</taxon>
        <taxon>Actinomadura</taxon>
    </lineage>
</organism>
<evidence type="ECO:0000313" key="3">
    <source>
        <dbReference type="Proteomes" id="UP000261811"/>
    </source>
</evidence>
<dbReference type="Proteomes" id="UP000261811">
    <property type="component" value="Unassembled WGS sequence"/>
</dbReference>
<gene>
    <name evidence="2" type="ORF">DZF91_06845</name>
</gene>
<reference evidence="2 3" key="1">
    <citation type="submission" date="2018-08" db="EMBL/GenBank/DDBJ databases">
        <title>Actinomadura jelena sp. nov., a novel Actinomycete isolated from soil in Chad.</title>
        <authorList>
            <person name="Shi L."/>
        </authorList>
    </citation>
    <scope>NUCLEOTIDE SEQUENCE [LARGE SCALE GENOMIC DNA]</scope>
    <source>
        <strain evidence="2 3">NEAU-G17</strain>
    </source>
</reference>
<dbReference type="OrthoDB" id="9801841at2"/>
<name>A0A372JRI2_9ACTN</name>
<dbReference type="InterPro" id="IPR036457">
    <property type="entry name" value="PPM-type-like_dom_sf"/>
</dbReference>
<dbReference type="PANTHER" id="PTHR47992">
    <property type="entry name" value="PROTEIN PHOSPHATASE"/>
    <property type="match status" value="1"/>
</dbReference>
<feature type="domain" description="PPM-type phosphatase" evidence="1">
    <location>
        <begin position="6"/>
        <end position="240"/>
    </location>
</feature>
<evidence type="ECO:0000259" key="1">
    <source>
        <dbReference type="PROSITE" id="PS51746"/>
    </source>
</evidence>
<dbReference type="InterPro" id="IPR001932">
    <property type="entry name" value="PPM-type_phosphatase-like_dom"/>
</dbReference>
<comment type="caution">
    <text evidence="2">The sequence shown here is derived from an EMBL/GenBank/DDBJ whole genome shotgun (WGS) entry which is preliminary data.</text>
</comment>
<dbReference type="GO" id="GO:0004722">
    <property type="term" value="F:protein serine/threonine phosphatase activity"/>
    <property type="evidence" value="ECO:0007669"/>
    <property type="project" value="InterPro"/>
</dbReference>
<dbReference type="PROSITE" id="PS51746">
    <property type="entry name" value="PPM_2"/>
    <property type="match status" value="1"/>
</dbReference>
<dbReference type="AlphaFoldDB" id="A0A372JRI2"/>
<dbReference type="InterPro" id="IPR015655">
    <property type="entry name" value="PP2C"/>
</dbReference>
<dbReference type="SMART" id="SM00331">
    <property type="entry name" value="PP2C_SIG"/>
    <property type="match status" value="1"/>
</dbReference>